<dbReference type="InterPro" id="IPR036291">
    <property type="entry name" value="NAD(P)-bd_dom_sf"/>
</dbReference>
<name>A0ABQ1H6Z4_9SPHN</name>
<accession>A0ABQ1H6Z4</accession>
<protein>
    <submittedName>
        <fullName evidence="3">Short chain dehydrogenase</fullName>
    </submittedName>
</protein>
<proteinExistence type="inferred from homology"/>
<dbReference type="Gene3D" id="3.40.50.720">
    <property type="entry name" value="NAD(P)-binding Rossmann-like Domain"/>
    <property type="match status" value="1"/>
</dbReference>
<evidence type="ECO:0000313" key="4">
    <source>
        <dbReference type="Proteomes" id="UP000618591"/>
    </source>
</evidence>
<dbReference type="NCBIfam" id="NF005559">
    <property type="entry name" value="PRK07231.1"/>
    <property type="match status" value="1"/>
</dbReference>
<dbReference type="RefSeq" id="WP_188449787.1">
    <property type="nucleotide sequence ID" value="NZ_BMDW01000033.1"/>
</dbReference>
<evidence type="ECO:0000313" key="3">
    <source>
        <dbReference type="EMBL" id="GGA61542.1"/>
    </source>
</evidence>
<dbReference type="InterPro" id="IPR002347">
    <property type="entry name" value="SDR_fam"/>
</dbReference>
<organism evidence="3 4">
    <name type="scientific">Sphingomonas psychrolutea</name>
    <dbReference type="NCBI Taxonomy" id="1259676"/>
    <lineage>
        <taxon>Bacteria</taxon>
        <taxon>Pseudomonadati</taxon>
        <taxon>Pseudomonadota</taxon>
        <taxon>Alphaproteobacteria</taxon>
        <taxon>Sphingomonadales</taxon>
        <taxon>Sphingomonadaceae</taxon>
        <taxon>Sphingomonas</taxon>
    </lineage>
</organism>
<reference evidence="4" key="1">
    <citation type="journal article" date="2019" name="Int. J. Syst. Evol. Microbiol.">
        <title>The Global Catalogue of Microorganisms (GCM) 10K type strain sequencing project: providing services to taxonomists for standard genome sequencing and annotation.</title>
        <authorList>
            <consortium name="The Broad Institute Genomics Platform"/>
            <consortium name="The Broad Institute Genome Sequencing Center for Infectious Disease"/>
            <person name="Wu L."/>
            <person name="Ma J."/>
        </authorList>
    </citation>
    <scope>NUCLEOTIDE SEQUENCE [LARGE SCALE GENOMIC DNA]</scope>
    <source>
        <strain evidence="4">CGMCC 1.10106</strain>
    </source>
</reference>
<dbReference type="EMBL" id="BMDW01000033">
    <property type="protein sequence ID" value="GGA61542.1"/>
    <property type="molecule type" value="Genomic_DNA"/>
</dbReference>
<dbReference type="PRINTS" id="PR00081">
    <property type="entry name" value="GDHRDH"/>
</dbReference>
<dbReference type="CDD" id="cd05233">
    <property type="entry name" value="SDR_c"/>
    <property type="match status" value="1"/>
</dbReference>
<dbReference type="PANTHER" id="PTHR24321:SF8">
    <property type="entry name" value="ESTRADIOL 17-BETA-DEHYDROGENASE 8-RELATED"/>
    <property type="match status" value="1"/>
</dbReference>
<evidence type="ECO:0000256" key="2">
    <source>
        <dbReference type="ARBA" id="ARBA00023002"/>
    </source>
</evidence>
<keyword evidence="4" id="KW-1185">Reference proteome</keyword>
<dbReference type="Proteomes" id="UP000618591">
    <property type="component" value="Unassembled WGS sequence"/>
</dbReference>
<keyword evidence="2" id="KW-0560">Oxidoreductase</keyword>
<dbReference type="PANTHER" id="PTHR24321">
    <property type="entry name" value="DEHYDROGENASES, SHORT CHAIN"/>
    <property type="match status" value="1"/>
</dbReference>
<sequence>MSGRLQGKVAVITGAGSGMGLAMAKRFCAEGAKVVAVDITGAQDDVAAAIGTSCVGIKADVSRSVDVIMMLSAAIDHFGRLDILCNNAGIQGPLALTADYEEDDWDRVMAVNLKGVFLGMKHAIPLMLKTAGKGAIVNTSSMAALVAFPQLPAYSASKGGVSVLTRQTAAEYASQNIRVNGILPGAIDTGMTRGMPADYLKAAIDATLMGRIGTPDEIANLALFLASDEASFITGTLTAVDGGYTLL</sequence>
<gene>
    <name evidence="3" type="ORF">GCM10011395_34860</name>
</gene>
<dbReference type="PRINTS" id="PR00080">
    <property type="entry name" value="SDRFAMILY"/>
</dbReference>
<dbReference type="PROSITE" id="PS00061">
    <property type="entry name" value="ADH_SHORT"/>
    <property type="match status" value="1"/>
</dbReference>
<evidence type="ECO:0000256" key="1">
    <source>
        <dbReference type="ARBA" id="ARBA00006484"/>
    </source>
</evidence>
<dbReference type="SUPFAM" id="SSF51735">
    <property type="entry name" value="NAD(P)-binding Rossmann-fold domains"/>
    <property type="match status" value="1"/>
</dbReference>
<comment type="caution">
    <text evidence="3">The sequence shown here is derived from an EMBL/GenBank/DDBJ whole genome shotgun (WGS) entry which is preliminary data.</text>
</comment>
<comment type="similarity">
    <text evidence="1">Belongs to the short-chain dehydrogenases/reductases (SDR) family.</text>
</comment>
<dbReference type="Pfam" id="PF13561">
    <property type="entry name" value="adh_short_C2"/>
    <property type="match status" value="1"/>
</dbReference>
<dbReference type="InterPro" id="IPR020904">
    <property type="entry name" value="Sc_DH/Rdtase_CS"/>
</dbReference>